<organism evidence="14 15">
    <name type="scientific">Tanacetum coccineum</name>
    <dbReference type="NCBI Taxonomy" id="301880"/>
    <lineage>
        <taxon>Eukaryota</taxon>
        <taxon>Viridiplantae</taxon>
        <taxon>Streptophyta</taxon>
        <taxon>Embryophyta</taxon>
        <taxon>Tracheophyta</taxon>
        <taxon>Spermatophyta</taxon>
        <taxon>Magnoliopsida</taxon>
        <taxon>eudicotyledons</taxon>
        <taxon>Gunneridae</taxon>
        <taxon>Pentapetalae</taxon>
        <taxon>asterids</taxon>
        <taxon>campanulids</taxon>
        <taxon>Asterales</taxon>
        <taxon>Asteraceae</taxon>
        <taxon>Asteroideae</taxon>
        <taxon>Anthemideae</taxon>
        <taxon>Anthemidinae</taxon>
        <taxon>Tanacetum</taxon>
    </lineage>
</organism>
<keyword evidence="1" id="KW-0540">Nuclease</keyword>
<feature type="compositionally biased region" description="Polar residues" evidence="12">
    <location>
        <begin position="1076"/>
        <end position="1092"/>
    </location>
</feature>
<dbReference type="SUPFAM" id="SSF56672">
    <property type="entry name" value="DNA/RNA polymerases"/>
    <property type="match status" value="1"/>
</dbReference>
<protein>
    <submittedName>
        <fullName evidence="14">Ribonuclease H-like domain-containing protein</fullName>
    </submittedName>
</protein>
<feature type="domain" description="Integrase catalytic" evidence="13">
    <location>
        <begin position="706"/>
        <end position="881"/>
    </location>
</feature>
<dbReference type="InterPro" id="IPR036397">
    <property type="entry name" value="RNaseH_sf"/>
</dbReference>
<dbReference type="PANTHER" id="PTHR42648:SF11">
    <property type="entry name" value="TRANSPOSON TY4-P GAG-POL POLYPROTEIN"/>
    <property type="match status" value="1"/>
</dbReference>
<dbReference type="Pfam" id="PF00665">
    <property type="entry name" value="rve"/>
    <property type="match status" value="1"/>
</dbReference>
<evidence type="ECO:0000313" key="15">
    <source>
        <dbReference type="Proteomes" id="UP001151760"/>
    </source>
</evidence>
<feature type="coiled-coil region" evidence="11">
    <location>
        <begin position="257"/>
        <end position="305"/>
    </location>
</feature>
<dbReference type="InterPro" id="IPR043502">
    <property type="entry name" value="DNA/RNA_pol_sf"/>
</dbReference>
<evidence type="ECO:0000256" key="12">
    <source>
        <dbReference type="SAM" id="MobiDB-lite"/>
    </source>
</evidence>
<keyword evidence="9" id="KW-0233">DNA recombination</keyword>
<comment type="caution">
    <text evidence="14">The sequence shown here is derived from an EMBL/GenBank/DDBJ whole genome shotgun (WGS) entry which is preliminary data.</text>
</comment>
<feature type="region of interest" description="Disordered" evidence="12">
    <location>
        <begin position="1009"/>
        <end position="1037"/>
    </location>
</feature>
<dbReference type="SUPFAM" id="SSF53098">
    <property type="entry name" value="Ribonuclease H-like"/>
    <property type="match status" value="1"/>
</dbReference>
<keyword evidence="3" id="KW-0255">Endonuclease</keyword>
<dbReference type="CDD" id="cd09272">
    <property type="entry name" value="RNase_HI_RT_Ty1"/>
    <property type="match status" value="1"/>
</dbReference>
<gene>
    <name evidence="14" type="ORF">Tco_0679361</name>
</gene>
<keyword evidence="2" id="KW-0479">Metal-binding</keyword>
<keyword evidence="10" id="KW-0511">Multifunctional enzyme</keyword>
<keyword evidence="5" id="KW-0460">Magnesium</keyword>
<proteinExistence type="predicted"/>
<dbReference type="InterPro" id="IPR001584">
    <property type="entry name" value="Integrase_cat-core"/>
</dbReference>
<dbReference type="Pfam" id="PF07727">
    <property type="entry name" value="RVT_2"/>
    <property type="match status" value="2"/>
</dbReference>
<keyword evidence="11" id="KW-0175">Coiled coil</keyword>
<accession>A0ABQ4XJ30</accession>
<evidence type="ECO:0000256" key="6">
    <source>
        <dbReference type="ARBA" id="ARBA00022908"/>
    </source>
</evidence>
<keyword evidence="6" id="KW-0229">DNA integration</keyword>
<evidence type="ECO:0000256" key="4">
    <source>
        <dbReference type="ARBA" id="ARBA00022801"/>
    </source>
</evidence>
<keyword evidence="4" id="KW-0378">Hydrolase</keyword>
<name>A0ABQ4XJ30_9ASTR</name>
<evidence type="ECO:0000256" key="7">
    <source>
        <dbReference type="ARBA" id="ARBA00022918"/>
    </source>
</evidence>
<dbReference type="InterPro" id="IPR025724">
    <property type="entry name" value="GAG-pre-integrase_dom"/>
</dbReference>
<feature type="compositionally biased region" description="Polar residues" evidence="12">
    <location>
        <begin position="1016"/>
        <end position="1027"/>
    </location>
</feature>
<dbReference type="EMBL" id="BQNB010009530">
    <property type="protein sequence ID" value="GJS64797.1"/>
    <property type="molecule type" value="Genomic_DNA"/>
</dbReference>
<dbReference type="InterPro" id="IPR013103">
    <property type="entry name" value="RVT_2"/>
</dbReference>
<reference evidence="14" key="1">
    <citation type="journal article" date="2022" name="Int. J. Mol. Sci.">
        <title>Draft Genome of Tanacetum Coccineum: Genomic Comparison of Closely Related Tanacetum-Family Plants.</title>
        <authorList>
            <person name="Yamashiro T."/>
            <person name="Shiraishi A."/>
            <person name="Nakayama K."/>
            <person name="Satake H."/>
        </authorList>
    </citation>
    <scope>NUCLEOTIDE SEQUENCE</scope>
</reference>
<dbReference type="PANTHER" id="PTHR42648">
    <property type="entry name" value="TRANSPOSASE, PUTATIVE-RELATED"/>
    <property type="match status" value="1"/>
</dbReference>
<dbReference type="InterPro" id="IPR039537">
    <property type="entry name" value="Retrotran_Ty1/copia-like"/>
</dbReference>
<evidence type="ECO:0000256" key="8">
    <source>
        <dbReference type="ARBA" id="ARBA00022932"/>
    </source>
</evidence>
<evidence type="ECO:0000256" key="3">
    <source>
        <dbReference type="ARBA" id="ARBA00022759"/>
    </source>
</evidence>
<keyword evidence="8" id="KW-0239">DNA-directed DNA polymerase</keyword>
<evidence type="ECO:0000313" key="14">
    <source>
        <dbReference type="EMBL" id="GJS64797.1"/>
    </source>
</evidence>
<evidence type="ECO:0000256" key="5">
    <source>
        <dbReference type="ARBA" id="ARBA00022842"/>
    </source>
</evidence>
<sequence length="1634" mass="187123">MLDRTDFESWQQRNAFQQGPVRARVLKRPFRLKKRKGALHKNWIESLSNTLALLTQSYKSHLPQTNNQLRASSNARNNAMVQDGKVVVQGVRGRYIDLIKEKPVRETNQEEMVGYIARECPRPKRLQDSDYIKDMMHYATQESGAVLDEEQSLFLAGEQVTNVDDDVDDSQENDLALNIFWSIDDNNRKKAETLAPKRISALIVYPPNTPVKLVPRILPTKSQVLQRGKEVLSKQKDVTSLKLFHFSKLLKNTLLEFKTLFKEVKEMEEIFDQMNNEVDKNTVDKQCAEIEKKNLLIENENLIVNCLSTQLLYDVEKSRCLDLEADMSKVHDESKLISKLERECLNLQLKYQHLQESFDNKKSQASQEAPDFNSFFKIKNLEHQIKEKDNVIRHLKDLVASVNDRSREPHNAVDVTALIEQNDCDRVELEKVKQHYKELYDSIKITRAHTSEKTSTMLNEIESLKAQLRSKEPCFTSDYVKPKVLAPGMYAIDVKPIPHPLKNNRSAHLNYISHLKESVETVREIVEEARVVKPLDSSLNYACRYTKLSQELLQCVIGTCPKSFNERDNKAPSTPVTRKKQVTFSDKPGTSSSNAQKHKCDSDLEVAFRKHTCFVRDINGTDILKGSRGTNLYTISIDEMMKSSPICLLSKASKSKSWLWHRRLNHLNFGTINDLARKDLVRGLPRLKFEKDHLCSACQLGKSKKFSHRPKSENTNMEVLHTLHMDLCGPMRVESIKGKKYILVIVDDYSRFTWVKFLRSKDETPEFVTNFLKQIQVGLNKTVRFIRTDNGTEFVNQVMSEYYEGVGIFHQKSVPRTPQQNGVVERRNRTLVEAARTMMIFSKAPMFLWAEAVATACYTQNRSLIHTRHNKTPYELVHDKKPDLTFFRVFGALCYPANDSENLGKFQAKADIGIFVGYAPSRKGYRIYNKRTRRLMETIHVTFDEMHQSMAPVRISSGPEPIMMTPGQLKTGLAPTDKELEMLFQPMFDEHLEQSRVNEPVPSATKFNAQVVPPGTSLSTTIAQDAPSTSASSSTSDIHLPVQHQEIAEEPIQEDTPIIHDVLPPSHNLVTGDPGSAQSSSGNVNAAEPNQVNYPPDHLRRWTKDHPLDNIVGNPSRPVSTRKQLASDALWCCFHTELSRVEPKNFKMAVIEDCWFQAMQDEIHEFDRLEVWELVPRPIYVMVIALKWIYKVKLDEYGDVLKNKARLVAKGYRQEEGIDFEESFAPVARIEAIRIFIANAATKNMIIYHMDVKTAFLNGDLQEEVFAPRAWYDTLSKFLMANNFFKGAVDPTLFTRKSGKHILLVQIYVDDIIFASTDHNACNIFSKEMSSKFQMSMMGQMSFFLGLQVSQSPGGIFINQAKYALETLKKYGMDLSDPVDTPMVDRLKLDEDLMGIPVDQTRFRGMVGSLMYLTASRPDLVFAVCMCARYQAKPTKKHFEAIKRVFRYLKGTINMGLWYPKDNAMSLTAYADADHAGCQDSRRSTSGSAQFLGDRLVSWSSKKQRSTAISTTEAEYIAMSGCCAQILWMRSQLKDYGFDFNKIPLYCDNKSAIALCCNNVQHSRSKHIDIRHHFIREQVENRVVELYFVETNYQLADILTKALPRERFEFLLPRLGMKSLTPETLKRLQEGNDE</sequence>
<feature type="region of interest" description="Disordered" evidence="12">
    <location>
        <begin position="566"/>
        <end position="597"/>
    </location>
</feature>
<dbReference type="InterPro" id="IPR012337">
    <property type="entry name" value="RNaseH-like_sf"/>
</dbReference>
<evidence type="ECO:0000256" key="2">
    <source>
        <dbReference type="ARBA" id="ARBA00022723"/>
    </source>
</evidence>
<feature type="coiled-coil region" evidence="11">
    <location>
        <begin position="337"/>
        <end position="398"/>
    </location>
</feature>
<dbReference type="Gene3D" id="3.30.420.10">
    <property type="entry name" value="Ribonuclease H-like superfamily/Ribonuclease H"/>
    <property type="match status" value="1"/>
</dbReference>
<evidence type="ECO:0000256" key="10">
    <source>
        <dbReference type="ARBA" id="ARBA00023268"/>
    </source>
</evidence>
<keyword evidence="8" id="KW-0548">Nucleotidyltransferase</keyword>
<keyword evidence="7" id="KW-0695">RNA-directed DNA polymerase</keyword>
<dbReference type="Pfam" id="PF13976">
    <property type="entry name" value="gag_pre-integrs"/>
    <property type="match status" value="1"/>
</dbReference>
<evidence type="ECO:0000259" key="13">
    <source>
        <dbReference type="PROSITE" id="PS50994"/>
    </source>
</evidence>
<feature type="compositionally biased region" description="Polar residues" evidence="12">
    <location>
        <begin position="571"/>
        <end position="595"/>
    </location>
</feature>
<dbReference type="InterPro" id="IPR057670">
    <property type="entry name" value="SH3_retrovirus"/>
</dbReference>
<evidence type="ECO:0000256" key="1">
    <source>
        <dbReference type="ARBA" id="ARBA00022722"/>
    </source>
</evidence>
<evidence type="ECO:0000256" key="11">
    <source>
        <dbReference type="SAM" id="Coils"/>
    </source>
</evidence>
<keyword evidence="8" id="KW-0808">Transferase</keyword>
<dbReference type="Proteomes" id="UP001151760">
    <property type="component" value="Unassembled WGS sequence"/>
</dbReference>
<dbReference type="Pfam" id="PF25597">
    <property type="entry name" value="SH3_retrovirus"/>
    <property type="match status" value="1"/>
</dbReference>
<evidence type="ECO:0000256" key="9">
    <source>
        <dbReference type="ARBA" id="ARBA00023172"/>
    </source>
</evidence>
<dbReference type="PROSITE" id="PS50994">
    <property type="entry name" value="INTEGRASE"/>
    <property type="match status" value="1"/>
</dbReference>
<keyword evidence="15" id="KW-1185">Reference proteome</keyword>
<reference evidence="14" key="2">
    <citation type="submission" date="2022-01" db="EMBL/GenBank/DDBJ databases">
        <authorList>
            <person name="Yamashiro T."/>
            <person name="Shiraishi A."/>
            <person name="Satake H."/>
            <person name="Nakayama K."/>
        </authorList>
    </citation>
    <scope>NUCLEOTIDE SEQUENCE</scope>
</reference>
<feature type="region of interest" description="Disordered" evidence="12">
    <location>
        <begin position="1064"/>
        <end position="1092"/>
    </location>
</feature>